<evidence type="ECO:0000256" key="10">
    <source>
        <dbReference type="SAM" id="Coils"/>
    </source>
</evidence>
<dbReference type="GO" id="GO:0006935">
    <property type="term" value="P:chemotaxis"/>
    <property type="evidence" value="ECO:0007669"/>
    <property type="project" value="UniProtKB-KW"/>
</dbReference>
<dbReference type="eggNOG" id="arCOG02362">
    <property type="taxonomic scope" value="Archaea"/>
</dbReference>
<dbReference type="SMART" id="SM00304">
    <property type="entry name" value="HAMP"/>
    <property type="match status" value="2"/>
</dbReference>
<keyword evidence="4 11" id="KW-0812">Transmembrane</keyword>
<dbReference type="OrthoDB" id="342253at2157"/>
<dbReference type="STRING" id="1343739.PAP_04930"/>
<dbReference type="Pfam" id="PF00672">
    <property type="entry name" value="HAMP"/>
    <property type="match status" value="1"/>
</dbReference>
<evidence type="ECO:0000256" key="8">
    <source>
        <dbReference type="ARBA" id="ARBA00029447"/>
    </source>
</evidence>
<dbReference type="Pfam" id="PF02743">
    <property type="entry name" value="dCache_1"/>
    <property type="match status" value="1"/>
</dbReference>
<proteinExistence type="inferred from homology"/>
<dbReference type="SUPFAM" id="SSF58104">
    <property type="entry name" value="Methyl-accepting chemotaxis protein (MCP) signaling domain"/>
    <property type="match status" value="1"/>
</dbReference>
<evidence type="ECO:0008006" key="16">
    <source>
        <dbReference type="Google" id="ProtNLM"/>
    </source>
</evidence>
<evidence type="ECO:0000256" key="9">
    <source>
        <dbReference type="PROSITE-ProRule" id="PRU00284"/>
    </source>
</evidence>
<dbReference type="Pfam" id="PF00015">
    <property type="entry name" value="MCPsignal"/>
    <property type="match status" value="1"/>
</dbReference>
<evidence type="ECO:0000313" key="15">
    <source>
        <dbReference type="Proteomes" id="UP000027981"/>
    </source>
</evidence>
<keyword evidence="6 11" id="KW-0472">Membrane</keyword>
<evidence type="ECO:0000256" key="5">
    <source>
        <dbReference type="ARBA" id="ARBA00022989"/>
    </source>
</evidence>
<dbReference type="PANTHER" id="PTHR32089:SF112">
    <property type="entry name" value="LYSOZYME-LIKE PROTEIN-RELATED"/>
    <property type="match status" value="1"/>
</dbReference>
<reference evidence="14 15" key="2">
    <citation type="journal article" date="2015" name="Genome Announc.">
        <title>Complete Genome Sequence of Hyperthermophilic Piezophilic Archaeon Palaeococcus pacificus DY20341T, Isolated from Deep-Sea Hydrothermal Sediments.</title>
        <authorList>
            <person name="Zeng X."/>
            <person name="Jebbar M."/>
            <person name="Shao Z."/>
        </authorList>
    </citation>
    <scope>NUCLEOTIDE SEQUENCE [LARGE SCALE GENOMIC DNA]</scope>
    <source>
        <strain evidence="14 15">DY20341</strain>
    </source>
</reference>
<evidence type="ECO:0000256" key="7">
    <source>
        <dbReference type="ARBA" id="ARBA00023224"/>
    </source>
</evidence>
<evidence type="ECO:0000256" key="3">
    <source>
        <dbReference type="ARBA" id="ARBA00022500"/>
    </source>
</evidence>
<dbReference type="GO" id="GO:0007165">
    <property type="term" value="P:signal transduction"/>
    <property type="evidence" value="ECO:0007669"/>
    <property type="project" value="UniProtKB-KW"/>
</dbReference>
<accession>A0A075LTU8</accession>
<dbReference type="InterPro" id="IPR004089">
    <property type="entry name" value="MCPsignal_dom"/>
</dbReference>
<keyword evidence="3" id="KW-0145">Chemotaxis</keyword>
<sequence>MDFKKKLYAISLGPLVFLLIIMLFLQIYAVNSLSMEIEDSMKVSINEQAVKIALLEAEKYSEHLELVFTNIETLAKSGASSITSIYENTFLGTFMFRNALVGQLEVIKNYNEDIINVYYATTDGELFIVPEAELPDDYDPRDSSWYKRAAQGETFWMEPYEDKITGKIVISYIIPVYSKEGKFKGVLGIDVDISPIASEIKSIKVGKTGYMFMVDQEGNIILHPNEEYIGKLNIKNESSLQSLASAVFSSKKSGITTYTWQGVKKVAAYSKSPTTGWVLIAAAPEGELVEDMIVSIENAKKNTKKTLLFGVLVAAMIAMATLLINVRLLKNTIKPITSLTKVAELIAQGRFGEAKHLVGRIKYNENDEIGKLLEAFRAISKDVISTLNRVIENLEAMAKGELNYEISDDAKGDLKEIINALRETSAQIRLLISELVEIGHELDKRANLLAQVANDVSESISQVNEAIQQVSIEAQRQQENINETTKGMRLVAEVSNSTVRTMNEFEDALNEVVSIAEEGRAKSEISIKQIQGIKDTMKVIEEAVNVVNEMSKNISEITNTISAISEQTNLLALNAAIEAARAGEQGRGFAVVAQEVRSLAEESKKAAENIKEIINKMTQKVQKAVEETKNGVYVVNESAETLSETMSYLANIADMISDLNVRVSEIKEQTLRTQEEIEESLKALENLAASAEETTASAEEVSSAMQEQTAAIEELKKTADGLKFLSNELKNNIKKFKL</sequence>
<dbReference type="CDD" id="cd12913">
    <property type="entry name" value="PDC1_MCP_like"/>
    <property type="match status" value="1"/>
</dbReference>
<dbReference type="CDD" id="cd12912">
    <property type="entry name" value="PDC2_MCP_like"/>
    <property type="match status" value="1"/>
</dbReference>
<dbReference type="PROSITE" id="PS50885">
    <property type="entry name" value="HAMP"/>
    <property type="match status" value="1"/>
</dbReference>
<gene>
    <name evidence="14" type="ORF">PAP_04930</name>
</gene>
<dbReference type="Gene3D" id="6.10.340.10">
    <property type="match status" value="1"/>
</dbReference>
<dbReference type="EMBL" id="CP006019">
    <property type="protein sequence ID" value="AIF69397.1"/>
    <property type="molecule type" value="Genomic_DNA"/>
</dbReference>
<keyword evidence="10" id="KW-0175">Coiled coil</keyword>
<dbReference type="InterPro" id="IPR003660">
    <property type="entry name" value="HAMP_dom"/>
</dbReference>
<feature type="transmembrane region" description="Helical" evidence="11">
    <location>
        <begin position="7"/>
        <end position="29"/>
    </location>
</feature>
<dbReference type="SUPFAM" id="SSF103190">
    <property type="entry name" value="Sensory domain-like"/>
    <property type="match status" value="1"/>
</dbReference>
<dbReference type="AlphaFoldDB" id="A0A075LTU8"/>
<evidence type="ECO:0000256" key="2">
    <source>
        <dbReference type="ARBA" id="ARBA00022475"/>
    </source>
</evidence>
<organism evidence="14 15">
    <name type="scientific">Palaeococcus pacificus DY20341</name>
    <dbReference type="NCBI Taxonomy" id="1343739"/>
    <lineage>
        <taxon>Archaea</taxon>
        <taxon>Methanobacteriati</taxon>
        <taxon>Methanobacteriota</taxon>
        <taxon>Thermococci</taxon>
        <taxon>Thermococcales</taxon>
        <taxon>Thermococcaceae</taxon>
        <taxon>Palaeococcus</taxon>
    </lineage>
</organism>
<comment type="subcellular location">
    <subcellularLocation>
        <location evidence="1">Cell membrane</location>
        <topology evidence="1">Multi-pass membrane protein</topology>
    </subcellularLocation>
</comment>
<evidence type="ECO:0000256" key="4">
    <source>
        <dbReference type="ARBA" id="ARBA00022692"/>
    </source>
</evidence>
<feature type="coiled-coil region" evidence="10">
    <location>
        <begin position="667"/>
        <end position="732"/>
    </location>
</feature>
<dbReference type="GeneID" id="24842109"/>
<keyword evidence="2" id="KW-1003">Cell membrane</keyword>
<dbReference type="PANTHER" id="PTHR32089">
    <property type="entry name" value="METHYL-ACCEPTING CHEMOTAXIS PROTEIN MCPB"/>
    <property type="match status" value="1"/>
</dbReference>
<dbReference type="CDD" id="cd06225">
    <property type="entry name" value="HAMP"/>
    <property type="match status" value="1"/>
</dbReference>
<evidence type="ECO:0000259" key="12">
    <source>
        <dbReference type="PROSITE" id="PS50111"/>
    </source>
</evidence>
<dbReference type="KEGG" id="ppac:PAP_04930"/>
<dbReference type="Gene3D" id="3.30.450.20">
    <property type="entry name" value="PAS domain"/>
    <property type="match status" value="1"/>
</dbReference>
<feature type="domain" description="Methyl-accepting transducer" evidence="12">
    <location>
        <begin position="452"/>
        <end position="702"/>
    </location>
</feature>
<comment type="similarity">
    <text evidence="8">Belongs to the methyl-accepting chemotaxis (MCP) protein family.</text>
</comment>
<reference evidence="15" key="1">
    <citation type="submission" date="2013-06" db="EMBL/GenBank/DDBJ databases">
        <title>Complete Genome Sequence of Hyperthermophilic Palaeococcus pacificus DY20341T, Isolated from a Deep-Sea Hydrothermal Sediments.</title>
        <authorList>
            <person name="Zeng X."/>
            <person name="Shao Z."/>
        </authorList>
    </citation>
    <scope>NUCLEOTIDE SEQUENCE [LARGE SCALE GENOMIC DNA]</scope>
    <source>
        <strain evidence="15">DY20341</strain>
    </source>
</reference>
<dbReference type="InterPro" id="IPR033479">
    <property type="entry name" value="dCache_1"/>
</dbReference>
<evidence type="ECO:0000256" key="1">
    <source>
        <dbReference type="ARBA" id="ARBA00004651"/>
    </source>
</evidence>
<dbReference type="Gene3D" id="1.10.287.950">
    <property type="entry name" value="Methyl-accepting chemotaxis protein"/>
    <property type="match status" value="1"/>
</dbReference>
<dbReference type="SMART" id="SM00283">
    <property type="entry name" value="MA"/>
    <property type="match status" value="1"/>
</dbReference>
<dbReference type="Proteomes" id="UP000027981">
    <property type="component" value="Chromosome"/>
</dbReference>
<keyword evidence="7 9" id="KW-0807">Transducer</keyword>
<dbReference type="HOGENOM" id="CLU_000445_107_19_2"/>
<keyword evidence="5 11" id="KW-1133">Transmembrane helix</keyword>
<evidence type="ECO:0000313" key="14">
    <source>
        <dbReference type="EMBL" id="AIF69397.1"/>
    </source>
</evidence>
<name>A0A075LTU8_9EURY</name>
<evidence type="ECO:0000256" key="11">
    <source>
        <dbReference type="SAM" id="Phobius"/>
    </source>
</evidence>
<evidence type="ECO:0000259" key="13">
    <source>
        <dbReference type="PROSITE" id="PS50885"/>
    </source>
</evidence>
<dbReference type="GO" id="GO:0005886">
    <property type="term" value="C:plasma membrane"/>
    <property type="evidence" value="ECO:0007669"/>
    <property type="project" value="UniProtKB-SubCell"/>
</dbReference>
<dbReference type="CDD" id="cd11386">
    <property type="entry name" value="MCP_signal"/>
    <property type="match status" value="1"/>
</dbReference>
<dbReference type="PROSITE" id="PS50111">
    <property type="entry name" value="CHEMOTAXIS_TRANSDUC_2"/>
    <property type="match status" value="1"/>
</dbReference>
<keyword evidence="15" id="KW-1185">Reference proteome</keyword>
<dbReference type="RefSeq" id="WP_048164957.1">
    <property type="nucleotide sequence ID" value="NZ_CP006019.1"/>
</dbReference>
<feature type="domain" description="HAMP" evidence="13">
    <location>
        <begin position="381"/>
        <end position="433"/>
    </location>
</feature>
<dbReference type="InterPro" id="IPR029151">
    <property type="entry name" value="Sensor-like_sf"/>
</dbReference>
<feature type="coiled-coil region" evidence="10">
    <location>
        <begin position="596"/>
        <end position="627"/>
    </location>
</feature>
<protein>
    <recommendedName>
        <fullName evidence="16">Methyl-accepting chemotaxis protein</fullName>
    </recommendedName>
</protein>
<evidence type="ECO:0000256" key="6">
    <source>
        <dbReference type="ARBA" id="ARBA00023136"/>
    </source>
</evidence>
<feature type="transmembrane region" description="Helical" evidence="11">
    <location>
        <begin position="307"/>
        <end position="326"/>
    </location>
</feature>